<evidence type="ECO:0000259" key="1">
    <source>
        <dbReference type="Pfam" id="PF00534"/>
    </source>
</evidence>
<name>A0ABX0Q3F6_9GAMM</name>
<evidence type="ECO:0000313" key="3">
    <source>
        <dbReference type="EMBL" id="NID04167.1"/>
    </source>
</evidence>
<sequence>MQRVLFITRKWPPAIGGMETYAVKLATQLEARCALETHVLPGRIDGRPPVPFRLALFLLGSMRFLARRRADVVHVGDLVLWPLEWFARVVGAAPRTVITAYGLDLVYGYRKGLLPWLYRHYLALGVRMIGKNAHVIAISRQTAMLCERAGFCNVTVVTLGVDPPTLCPPVDSPARPFVLFVGRLVRRKGAAWFATEVLPRLPASVRMVVVGKAWDESEIALLGAAPRVDYRNVVTAAELRTLRREAIAVVMPNIPSGGTDVEGFGLTAVEAGADGGILLASGIEGIVDAVVDGVTGYLLPAGDATAWAAKIAELISWPMEKRRSFIQNAQATIASRYSWSVVAERTLEAYAATSRQMT</sequence>
<dbReference type="CDD" id="cd03801">
    <property type="entry name" value="GT4_PimA-like"/>
    <property type="match status" value="1"/>
</dbReference>
<dbReference type="Pfam" id="PF13439">
    <property type="entry name" value="Glyco_transf_4"/>
    <property type="match status" value="1"/>
</dbReference>
<feature type="domain" description="Glycosyl transferase family 1" evidence="1">
    <location>
        <begin position="175"/>
        <end position="330"/>
    </location>
</feature>
<keyword evidence="4" id="KW-1185">Reference proteome</keyword>
<dbReference type="InterPro" id="IPR028098">
    <property type="entry name" value="Glyco_trans_4-like_N"/>
</dbReference>
<evidence type="ECO:0000313" key="4">
    <source>
        <dbReference type="Proteomes" id="UP001429601"/>
    </source>
</evidence>
<evidence type="ECO:0000259" key="2">
    <source>
        <dbReference type="Pfam" id="PF13439"/>
    </source>
</evidence>
<feature type="domain" description="Glycosyltransferase subfamily 4-like N-terminal" evidence="2">
    <location>
        <begin position="15"/>
        <end position="163"/>
    </location>
</feature>
<dbReference type="EMBL" id="JAAQQR010000002">
    <property type="protein sequence ID" value="NID04167.1"/>
    <property type="molecule type" value="Genomic_DNA"/>
</dbReference>
<dbReference type="Pfam" id="PF00534">
    <property type="entry name" value="Glycos_transf_1"/>
    <property type="match status" value="1"/>
</dbReference>
<dbReference type="Gene3D" id="3.40.50.2000">
    <property type="entry name" value="Glycogen Phosphorylase B"/>
    <property type="match status" value="2"/>
</dbReference>
<comment type="caution">
    <text evidence="3">The sequence shown here is derived from an EMBL/GenBank/DDBJ whole genome shotgun (WGS) entry which is preliminary data.</text>
</comment>
<dbReference type="SUPFAM" id="SSF53756">
    <property type="entry name" value="UDP-Glycosyltransferase/glycogen phosphorylase"/>
    <property type="match status" value="1"/>
</dbReference>
<reference evidence="3 4" key="1">
    <citation type="journal article" date="2011" name="Curr. Microbiol.">
        <title>Luteibacter jiangsuensis sp. nov.: a methamidophos-degrading bacterium isolated from a methamidophos-manufacturing factory.</title>
        <authorList>
            <person name="Wang L."/>
            <person name="Wang G.L."/>
            <person name="Li S.P."/>
            <person name="Jiang J.D."/>
        </authorList>
    </citation>
    <scope>NUCLEOTIDE SEQUENCE [LARGE SCALE GENOMIC DNA]</scope>
    <source>
        <strain evidence="3 4">CGMCC 1.10133</strain>
    </source>
</reference>
<gene>
    <name evidence="3" type="ORF">HBF26_04675</name>
</gene>
<protein>
    <submittedName>
        <fullName evidence="3">Glycosyltransferase family 4 protein</fullName>
    </submittedName>
</protein>
<dbReference type="InterPro" id="IPR001296">
    <property type="entry name" value="Glyco_trans_1"/>
</dbReference>
<organism evidence="3 4">
    <name type="scientific">Luteibacter jiangsuensis</name>
    <dbReference type="NCBI Taxonomy" id="637577"/>
    <lineage>
        <taxon>Bacteria</taxon>
        <taxon>Pseudomonadati</taxon>
        <taxon>Pseudomonadota</taxon>
        <taxon>Gammaproteobacteria</taxon>
        <taxon>Lysobacterales</taxon>
        <taxon>Rhodanobacteraceae</taxon>
        <taxon>Luteibacter</taxon>
    </lineage>
</organism>
<dbReference type="PANTHER" id="PTHR45947:SF3">
    <property type="entry name" value="SULFOQUINOVOSYL TRANSFERASE SQD2"/>
    <property type="match status" value="1"/>
</dbReference>
<proteinExistence type="predicted"/>
<dbReference type="PANTHER" id="PTHR45947">
    <property type="entry name" value="SULFOQUINOVOSYL TRANSFERASE SQD2"/>
    <property type="match status" value="1"/>
</dbReference>
<accession>A0ABX0Q3F6</accession>
<dbReference type="Proteomes" id="UP001429601">
    <property type="component" value="Unassembled WGS sequence"/>
</dbReference>
<dbReference type="InterPro" id="IPR050194">
    <property type="entry name" value="Glycosyltransferase_grp1"/>
</dbReference>
<dbReference type="RefSeq" id="WP_167123585.1">
    <property type="nucleotide sequence ID" value="NZ_JAAQQR010000002.1"/>
</dbReference>